<dbReference type="FunFam" id="3.40.50.2000:FF:000055">
    <property type="entry name" value="Glycosyltransferase"/>
    <property type="match status" value="1"/>
</dbReference>
<dbReference type="AlphaFoldDB" id="A0A6A2ZPW9"/>
<dbReference type="FunFam" id="3.40.50.2000:FF:000027">
    <property type="entry name" value="Glycosyltransferase"/>
    <property type="match status" value="1"/>
</dbReference>
<dbReference type="GO" id="GO:0080044">
    <property type="term" value="F:quercetin 7-O-glucosyltransferase activity"/>
    <property type="evidence" value="ECO:0007669"/>
    <property type="project" value="TreeGrafter"/>
</dbReference>
<evidence type="ECO:0000256" key="2">
    <source>
        <dbReference type="ARBA" id="ARBA00022676"/>
    </source>
</evidence>
<dbReference type="CDD" id="cd03784">
    <property type="entry name" value="GT1_Gtf-like"/>
    <property type="match status" value="1"/>
</dbReference>
<dbReference type="Pfam" id="PF00201">
    <property type="entry name" value="UDPGT"/>
    <property type="match status" value="1"/>
</dbReference>
<dbReference type="PANTHER" id="PTHR11926:SF1099">
    <property type="entry name" value="ANTHOCYANIDIN 3-O-GLUCOSYLTRANSFERASE"/>
    <property type="match status" value="1"/>
</dbReference>
<evidence type="ECO:0000256" key="3">
    <source>
        <dbReference type="ARBA" id="ARBA00022679"/>
    </source>
</evidence>
<comment type="similarity">
    <text evidence="1">Belongs to the UDP-glycosyltransferase family.</text>
</comment>
<dbReference type="Proteomes" id="UP000436088">
    <property type="component" value="Unassembled WGS sequence"/>
</dbReference>
<reference evidence="4" key="1">
    <citation type="submission" date="2019-09" db="EMBL/GenBank/DDBJ databases">
        <title>Draft genome information of white flower Hibiscus syriacus.</title>
        <authorList>
            <person name="Kim Y.-M."/>
        </authorList>
    </citation>
    <scope>NUCLEOTIDE SEQUENCE [LARGE SCALE GENOMIC DNA]</scope>
    <source>
        <strain evidence="4">YM2019G1</strain>
    </source>
</reference>
<keyword evidence="5" id="KW-1185">Reference proteome</keyword>
<proteinExistence type="inferred from homology"/>
<dbReference type="PROSITE" id="PS00375">
    <property type="entry name" value="UDPGT"/>
    <property type="match status" value="1"/>
</dbReference>
<evidence type="ECO:0000256" key="1">
    <source>
        <dbReference type="ARBA" id="ARBA00009995"/>
    </source>
</evidence>
<keyword evidence="2" id="KW-0328">Glycosyltransferase</keyword>
<gene>
    <name evidence="4" type="ORF">F3Y22_tig00110788pilonHSYRG00380</name>
</gene>
<accession>A0A6A2ZPW9</accession>
<comment type="caution">
    <text evidence="4">The sequence shown here is derived from an EMBL/GenBank/DDBJ whole genome shotgun (WGS) entry which is preliminary data.</text>
</comment>
<sequence>MGSITKPHAVFVPYPAQGHVNPLMQLAKLLHSRGFYITFVNTEFNHRRLVRSKGPGFLTSQSDFRFETISDGLPPSDCDATQDIWVLSDSVKRNCSGPFRELLAKLNGSSDCPPVSCIISDGSMSFTIKAAKELGIPEAQFWTTSACGFMAYLHFSELIKGGIVPFKNENFSNDGTLDKLVHGVPGMSNMRLKDFPTLIRTTNQTDIMLNFMSEESRNCLKSSAIILNTFDELEHEVLQAIAAKSPNIYTIGPLSLLEKLTPLGQDDLLRSSLWKEDSECLEWLDERHANSVVFVSYGSITVMTHQLFQEFAWGLANSKHPFLWVVRPDMVMGSPEILPEEYYKEIGNRGLMVNWCHQDQVLSHPSVGAFLTHCGWNSTLESISGGKPVICWPFFDEQPTNCLYLCNQWGIGMEISNDVKRGEVTSIVKMMMEGDKGKKMKNKALEWKKKAEEATEELVRGYNKKNISPRYSLKIDLHKAFDSLSWDFISAVLKAIARGVRQGDPLSPFLFVLSINILSKLLNLAATKGTVDFVIGVTSFLDSFYEMSGLKLNASKCDLFSVGISHATLDDLKAMTGFKLGMMPIRYMAIPLVTRKVSEKDCSALVENIKARLNHWSGKALCYAGRLELSAASARVSWQKVCQPKSEGGLDIKEMKSWNKACMMILIKKIMADEVAIVPCVGLSVKGFDESFGVPISNRYANHWQPKPSSYGLRSLDCHRSLSDSDLKKRWLSFVAK</sequence>
<dbReference type="InterPro" id="IPR035595">
    <property type="entry name" value="UDP_glycos_trans_CS"/>
</dbReference>
<evidence type="ECO:0000313" key="4">
    <source>
        <dbReference type="EMBL" id="KAE8694071.1"/>
    </source>
</evidence>
<dbReference type="Gene3D" id="3.40.50.2000">
    <property type="entry name" value="Glycogen Phosphorylase B"/>
    <property type="match status" value="2"/>
</dbReference>
<dbReference type="InterPro" id="IPR002213">
    <property type="entry name" value="UDP_glucos_trans"/>
</dbReference>
<keyword evidence="3" id="KW-0808">Transferase</keyword>
<dbReference type="SUPFAM" id="SSF53756">
    <property type="entry name" value="UDP-Glycosyltransferase/glycogen phosphorylase"/>
    <property type="match status" value="1"/>
</dbReference>
<protein>
    <submittedName>
        <fullName evidence="4">7-deoxyloganetin glucosyltransferase</fullName>
    </submittedName>
</protein>
<dbReference type="GO" id="GO:0080043">
    <property type="term" value="F:quercetin 3-O-glucosyltransferase activity"/>
    <property type="evidence" value="ECO:0007669"/>
    <property type="project" value="TreeGrafter"/>
</dbReference>
<dbReference type="EMBL" id="VEPZ02001112">
    <property type="protein sequence ID" value="KAE8694071.1"/>
    <property type="molecule type" value="Genomic_DNA"/>
</dbReference>
<organism evidence="4 5">
    <name type="scientific">Hibiscus syriacus</name>
    <name type="common">Rose of Sharon</name>
    <dbReference type="NCBI Taxonomy" id="106335"/>
    <lineage>
        <taxon>Eukaryota</taxon>
        <taxon>Viridiplantae</taxon>
        <taxon>Streptophyta</taxon>
        <taxon>Embryophyta</taxon>
        <taxon>Tracheophyta</taxon>
        <taxon>Spermatophyta</taxon>
        <taxon>Magnoliopsida</taxon>
        <taxon>eudicotyledons</taxon>
        <taxon>Gunneridae</taxon>
        <taxon>Pentapetalae</taxon>
        <taxon>rosids</taxon>
        <taxon>malvids</taxon>
        <taxon>Malvales</taxon>
        <taxon>Malvaceae</taxon>
        <taxon>Malvoideae</taxon>
        <taxon>Hibiscus</taxon>
    </lineage>
</organism>
<evidence type="ECO:0000313" key="5">
    <source>
        <dbReference type="Proteomes" id="UP000436088"/>
    </source>
</evidence>
<dbReference type="PANTHER" id="PTHR11926">
    <property type="entry name" value="GLUCOSYL/GLUCURONOSYL TRANSFERASES"/>
    <property type="match status" value="1"/>
</dbReference>
<name>A0A6A2ZPW9_HIBSY</name>